<comment type="caution">
    <text evidence="13">The sequence shown here is derived from an EMBL/GenBank/DDBJ whole genome shotgun (WGS) entry which is preliminary data.</text>
</comment>
<keyword evidence="14" id="KW-1185">Reference proteome</keyword>
<name>A0A0A8L874_9SACH</name>
<dbReference type="GO" id="GO:0005968">
    <property type="term" value="C:Rab-protein geranylgeranyltransferase complex"/>
    <property type="evidence" value="ECO:0007669"/>
    <property type="project" value="UniProtKB-UniRule"/>
</dbReference>
<accession>A0A0A8L874</accession>
<dbReference type="PANTHER" id="PTHR11774:SF11">
    <property type="entry name" value="GERANYLGERANYL TRANSFERASE TYPE-2 SUBUNIT BETA"/>
    <property type="match status" value="1"/>
</dbReference>
<dbReference type="Proteomes" id="UP000031516">
    <property type="component" value="Unassembled WGS sequence"/>
</dbReference>
<evidence type="ECO:0000256" key="3">
    <source>
        <dbReference type="ARBA" id="ARBA00012656"/>
    </source>
</evidence>
<dbReference type="GO" id="GO:0004663">
    <property type="term" value="F:Rab geranylgeranyltransferase activity"/>
    <property type="evidence" value="ECO:0007669"/>
    <property type="project" value="UniProtKB-UniRule"/>
</dbReference>
<protein>
    <recommendedName>
        <fullName evidence="10 11">Geranylgeranyl transferase type-2 subunit beta</fullName>
        <ecNumber evidence="3 11">2.5.1.60</ecNumber>
    </recommendedName>
</protein>
<organism evidence="13 14">
    <name type="scientific">Kluyveromyces dobzhanskii CBS 2104</name>
    <dbReference type="NCBI Taxonomy" id="1427455"/>
    <lineage>
        <taxon>Eukaryota</taxon>
        <taxon>Fungi</taxon>
        <taxon>Dikarya</taxon>
        <taxon>Ascomycota</taxon>
        <taxon>Saccharomycotina</taxon>
        <taxon>Saccharomycetes</taxon>
        <taxon>Saccharomycetales</taxon>
        <taxon>Saccharomycetaceae</taxon>
        <taxon>Kluyveromyces</taxon>
    </lineage>
</organism>
<dbReference type="Pfam" id="PF00432">
    <property type="entry name" value="Prenyltrans"/>
    <property type="match status" value="1"/>
</dbReference>
<evidence type="ECO:0000256" key="6">
    <source>
        <dbReference type="ARBA" id="ARBA00022723"/>
    </source>
</evidence>
<evidence type="ECO:0000256" key="4">
    <source>
        <dbReference type="ARBA" id="ARBA00022602"/>
    </source>
</evidence>
<gene>
    <name evidence="13" type="ORF">KLDO_g2579</name>
</gene>
<dbReference type="EMBL" id="CCBQ010000037">
    <property type="protein sequence ID" value="CDO94307.1"/>
    <property type="molecule type" value="Genomic_DNA"/>
</dbReference>
<dbReference type="EC" id="2.5.1.60" evidence="3 11"/>
<dbReference type="InterPro" id="IPR045089">
    <property type="entry name" value="PGGT1B-like"/>
</dbReference>
<evidence type="ECO:0000256" key="2">
    <source>
        <dbReference type="ARBA" id="ARBA00011355"/>
    </source>
</evidence>
<dbReference type="SUPFAM" id="SSF48239">
    <property type="entry name" value="Terpenoid cyclases/Protein prenyltransferases"/>
    <property type="match status" value="1"/>
</dbReference>
<reference evidence="13 14" key="1">
    <citation type="submission" date="2014-03" db="EMBL/GenBank/DDBJ databases">
        <title>The genome of Kluyveromyces dobzhanskii.</title>
        <authorList>
            <person name="Nystedt B."/>
            <person name="Astrom S."/>
        </authorList>
    </citation>
    <scope>NUCLEOTIDE SEQUENCE [LARGE SCALE GENOMIC DNA]</scope>
    <source>
        <strain evidence="13 14">CBS 2104</strain>
    </source>
</reference>
<dbReference type="PANTHER" id="PTHR11774">
    <property type="entry name" value="GERANYLGERANYL TRANSFERASE TYPE BETA SUBUNIT"/>
    <property type="match status" value="1"/>
</dbReference>
<evidence type="ECO:0000256" key="7">
    <source>
        <dbReference type="ARBA" id="ARBA00022737"/>
    </source>
</evidence>
<evidence type="ECO:0000259" key="12">
    <source>
        <dbReference type="Pfam" id="PF00432"/>
    </source>
</evidence>
<evidence type="ECO:0000256" key="9">
    <source>
        <dbReference type="ARBA" id="ARBA00047658"/>
    </source>
</evidence>
<keyword evidence="6 11" id="KW-0479">Metal-binding</keyword>
<dbReference type="Gene3D" id="1.50.10.20">
    <property type="match status" value="1"/>
</dbReference>
<comment type="subunit">
    <text evidence="2">Heterodimer of an alpha and a beta subunit.</text>
</comment>
<comment type="similarity">
    <text evidence="1 11">Belongs to the protein prenyltransferase subunit beta family.</text>
</comment>
<evidence type="ECO:0000256" key="10">
    <source>
        <dbReference type="ARBA" id="ARBA00069127"/>
    </source>
</evidence>
<dbReference type="CDD" id="cd02894">
    <property type="entry name" value="GGTase-II"/>
    <property type="match status" value="1"/>
</dbReference>
<dbReference type="FunFam" id="1.50.10.20:FF:000012">
    <property type="entry name" value="Geranylgeranyl transferase type-2 subunit beta"/>
    <property type="match status" value="1"/>
</dbReference>
<evidence type="ECO:0000256" key="1">
    <source>
        <dbReference type="ARBA" id="ARBA00010497"/>
    </source>
</evidence>
<dbReference type="InterPro" id="IPR026873">
    <property type="entry name" value="Ptb1"/>
</dbReference>
<evidence type="ECO:0000313" key="14">
    <source>
        <dbReference type="Proteomes" id="UP000031516"/>
    </source>
</evidence>
<keyword evidence="8 11" id="KW-0862">Zinc</keyword>
<dbReference type="OrthoDB" id="5428259at2759"/>
<dbReference type="InterPro" id="IPR001330">
    <property type="entry name" value="Prenyltrans"/>
</dbReference>
<proteinExistence type="inferred from homology"/>
<dbReference type="AlphaFoldDB" id="A0A0A8L874"/>
<sequence length="324" mass="36143">MGQKELLKEKHINYVGSLDSKKADLEYWLSEHLRLNGVYWGLTALHLLDSIDTFNKEEVIEFVLSCWDENTGGFAAYPRHDGHLLTTLSGLQILATFDALDRLGSEKEDRLVNFVLCNQKPDGSFQGDSFGEVDTRFVYTALSCLSILNKLTKEVVDPAVEYIARCYNFDGGFGLNPEAESHAAQAFTCIGALAIVGKLDTLTNDQKENIAVWLSERQLPEGGLNGRPSKLPDVCYSWWVLSTLAILGKADWIDFSKLTDFILNCQDPKNGGISDRPDNEVDVFHTVFGIGGLSIMGYPGLKEIDPVYCMPYTVTKKFQRSYAD</sequence>
<dbReference type="GO" id="GO:0046872">
    <property type="term" value="F:metal ion binding"/>
    <property type="evidence" value="ECO:0007669"/>
    <property type="project" value="UniProtKB-KW"/>
</dbReference>
<keyword evidence="5 11" id="KW-0808">Transferase</keyword>
<evidence type="ECO:0000256" key="5">
    <source>
        <dbReference type="ARBA" id="ARBA00022679"/>
    </source>
</evidence>
<comment type="function">
    <text evidence="11">Catalyzes the transfer of a geranylgeranyl moiety from geranylgeranyl diphosphate to both cysteines of proteins with the C-terminal sequence -XXCC, -XCXC and -CCXX.</text>
</comment>
<dbReference type="InterPro" id="IPR008930">
    <property type="entry name" value="Terpenoid_cyclase/PrenylTrfase"/>
</dbReference>
<evidence type="ECO:0000256" key="8">
    <source>
        <dbReference type="ARBA" id="ARBA00022833"/>
    </source>
</evidence>
<evidence type="ECO:0000313" key="13">
    <source>
        <dbReference type="EMBL" id="CDO94307.1"/>
    </source>
</evidence>
<keyword evidence="7" id="KW-0677">Repeat</keyword>
<dbReference type="GO" id="GO:0072657">
    <property type="term" value="P:protein localization to membrane"/>
    <property type="evidence" value="ECO:0007669"/>
    <property type="project" value="UniProtKB-ARBA"/>
</dbReference>
<keyword evidence="4 11" id="KW-0637">Prenyltransferase</keyword>
<feature type="domain" description="Prenyltransferase alpha-alpha toroid" evidence="12">
    <location>
        <begin position="6"/>
        <end position="310"/>
    </location>
</feature>
<comment type="catalytic activity">
    <reaction evidence="9 11">
        <text>geranylgeranyl diphosphate + L-cysteinyl-[protein] = S-geranylgeranyl-L-cysteinyl-[protein] + diphosphate</text>
        <dbReference type="Rhea" id="RHEA:21240"/>
        <dbReference type="Rhea" id="RHEA-COMP:10131"/>
        <dbReference type="Rhea" id="RHEA-COMP:11537"/>
        <dbReference type="ChEBI" id="CHEBI:29950"/>
        <dbReference type="ChEBI" id="CHEBI:33019"/>
        <dbReference type="ChEBI" id="CHEBI:57533"/>
        <dbReference type="ChEBI" id="CHEBI:86021"/>
        <dbReference type="EC" id="2.5.1.60"/>
    </reaction>
</comment>
<comment type="cofactor">
    <cofactor evidence="11">
        <name>Zn(2+)</name>
        <dbReference type="ChEBI" id="CHEBI:29105"/>
    </cofactor>
    <text evidence="11">Binds 1 zinc ion per subunit.</text>
</comment>
<evidence type="ECO:0000256" key="11">
    <source>
        <dbReference type="RuleBase" id="RU365076"/>
    </source>
</evidence>